<sequence length="283" mass="31068">METVQTLTAAQIFASDEAFLLIRADLDTRRPRGLHTQDFHEMLWVQNGTVRLHMSGLKRDLTEGDLVFIAPDQPHAIQGKGDAAIVVSLAIRPGVIRAIGNRHEDLTGLAFWAGGATPAVTHRDIRQLADLNTAALKLERSPRDKLYLEAFLLPLLTALDRAPDGLHQGAPDWLIHALSAARDPAVFRQGAAGFVALCGRAHPHVSRTMRRYTGQTPVEYINAQRMAHAARCLTGTADSISDIADSCGLPNLSHFHKTFLAAFGETPQKYRTARQRDLVQPRG</sequence>
<dbReference type="Pfam" id="PF02311">
    <property type="entry name" value="AraC_binding"/>
    <property type="match status" value="1"/>
</dbReference>
<dbReference type="Proteomes" id="UP000193623">
    <property type="component" value="Unassembled WGS sequence"/>
</dbReference>
<reference evidence="5 6" key="1">
    <citation type="submission" date="2017-03" db="EMBL/GenBank/DDBJ databases">
        <authorList>
            <person name="Afonso C.L."/>
            <person name="Miller P.J."/>
            <person name="Scott M.A."/>
            <person name="Spackman E."/>
            <person name="Goraichik I."/>
            <person name="Dimitrov K.M."/>
            <person name="Suarez D.L."/>
            <person name="Swayne D.E."/>
        </authorList>
    </citation>
    <scope>NUCLEOTIDE SEQUENCE [LARGE SCALE GENOMIC DNA]</scope>
    <source>
        <strain evidence="5 6">CECT 8397</strain>
    </source>
</reference>
<proteinExistence type="predicted"/>
<dbReference type="InterPro" id="IPR011051">
    <property type="entry name" value="RmlC_Cupin_sf"/>
</dbReference>
<keyword evidence="6" id="KW-1185">Reference proteome</keyword>
<dbReference type="Gene3D" id="1.10.10.60">
    <property type="entry name" value="Homeodomain-like"/>
    <property type="match status" value="2"/>
</dbReference>
<keyword evidence="1" id="KW-0805">Transcription regulation</keyword>
<dbReference type="GO" id="GO:0003700">
    <property type="term" value="F:DNA-binding transcription factor activity"/>
    <property type="evidence" value="ECO:0007669"/>
    <property type="project" value="InterPro"/>
</dbReference>
<dbReference type="PANTHER" id="PTHR46796">
    <property type="entry name" value="HTH-TYPE TRANSCRIPTIONAL ACTIVATOR RHAS-RELATED"/>
    <property type="match status" value="1"/>
</dbReference>
<dbReference type="PANTHER" id="PTHR46796:SF13">
    <property type="entry name" value="HTH-TYPE TRANSCRIPTIONAL ACTIVATOR RHAS"/>
    <property type="match status" value="1"/>
</dbReference>
<dbReference type="GO" id="GO:0043565">
    <property type="term" value="F:sequence-specific DNA binding"/>
    <property type="evidence" value="ECO:0007669"/>
    <property type="project" value="InterPro"/>
</dbReference>
<protein>
    <submittedName>
        <fullName evidence="5">HTH-type transcriptional regulator ChbR</fullName>
    </submittedName>
</protein>
<dbReference type="SMART" id="SM00342">
    <property type="entry name" value="HTH_ARAC"/>
    <property type="match status" value="1"/>
</dbReference>
<evidence type="ECO:0000313" key="5">
    <source>
        <dbReference type="EMBL" id="SLN56403.1"/>
    </source>
</evidence>
<dbReference type="InterPro" id="IPR018060">
    <property type="entry name" value="HTH_AraC"/>
</dbReference>
<keyword evidence="3" id="KW-0804">Transcription</keyword>
<accession>A0A1Y5T6E7</accession>
<dbReference type="Pfam" id="PF12833">
    <property type="entry name" value="HTH_18"/>
    <property type="match status" value="1"/>
</dbReference>
<evidence type="ECO:0000256" key="3">
    <source>
        <dbReference type="ARBA" id="ARBA00023163"/>
    </source>
</evidence>
<keyword evidence="2" id="KW-0238">DNA-binding</keyword>
<dbReference type="PROSITE" id="PS00041">
    <property type="entry name" value="HTH_ARAC_FAMILY_1"/>
    <property type="match status" value="1"/>
</dbReference>
<dbReference type="SUPFAM" id="SSF51182">
    <property type="entry name" value="RmlC-like cupins"/>
    <property type="match status" value="1"/>
</dbReference>
<dbReference type="Gene3D" id="2.60.120.10">
    <property type="entry name" value="Jelly Rolls"/>
    <property type="match status" value="1"/>
</dbReference>
<name>A0A1Y5T6E7_9RHOB</name>
<dbReference type="InterPro" id="IPR018062">
    <property type="entry name" value="HTH_AraC-typ_CS"/>
</dbReference>
<evidence type="ECO:0000256" key="1">
    <source>
        <dbReference type="ARBA" id="ARBA00023015"/>
    </source>
</evidence>
<dbReference type="InterPro" id="IPR003313">
    <property type="entry name" value="AraC-bd"/>
</dbReference>
<dbReference type="SUPFAM" id="SSF46689">
    <property type="entry name" value="Homeodomain-like"/>
    <property type="match status" value="1"/>
</dbReference>
<dbReference type="EMBL" id="FWFT01000005">
    <property type="protein sequence ID" value="SLN56403.1"/>
    <property type="molecule type" value="Genomic_DNA"/>
</dbReference>
<dbReference type="OrthoDB" id="252470at2"/>
<dbReference type="InterPro" id="IPR014710">
    <property type="entry name" value="RmlC-like_jellyroll"/>
</dbReference>
<feature type="domain" description="HTH araC/xylS-type" evidence="4">
    <location>
        <begin position="204"/>
        <end position="273"/>
    </location>
</feature>
<dbReference type="InterPro" id="IPR009057">
    <property type="entry name" value="Homeodomain-like_sf"/>
</dbReference>
<evidence type="ECO:0000256" key="2">
    <source>
        <dbReference type="ARBA" id="ARBA00023125"/>
    </source>
</evidence>
<organism evidence="5 6">
    <name type="scientific">Pseudooctadecabacter jejudonensis</name>
    <dbReference type="NCBI Taxonomy" id="1391910"/>
    <lineage>
        <taxon>Bacteria</taxon>
        <taxon>Pseudomonadati</taxon>
        <taxon>Pseudomonadota</taxon>
        <taxon>Alphaproteobacteria</taxon>
        <taxon>Rhodobacterales</taxon>
        <taxon>Paracoccaceae</taxon>
        <taxon>Pseudooctadecabacter</taxon>
    </lineage>
</organism>
<dbReference type="InterPro" id="IPR050204">
    <property type="entry name" value="AraC_XylS_family_regulators"/>
</dbReference>
<dbReference type="AlphaFoldDB" id="A0A1Y5T6E7"/>
<evidence type="ECO:0000259" key="4">
    <source>
        <dbReference type="PROSITE" id="PS01124"/>
    </source>
</evidence>
<evidence type="ECO:0000313" key="6">
    <source>
        <dbReference type="Proteomes" id="UP000193623"/>
    </source>
</evidence>
<gene>
    <name evidence="5" type="primary">chbR</name>
    <name evidence="5" type="ORF">PSJ8397_02992</name>
</gene>
<dbReference type="PROSITE" id="PS01124">
    <property type="entry name" value="HTH_ARAC_FAMILY_2"/>
    <property type="match status" value="1"/>
</dbReference>